<proteinExistence type="inferred from homology"/>
<keyword evidence="7 12" id="KW-0238">DNA-binding</keyword>
<comment type="subcellular location">
    <subcellularLocation>
        <location evidence="1">Nucleus speckle</location>
    </subcellularLocation>
</comment>
<keyword evidence="5" id="KW-0112">Calmodulin-binding</keyword>
<keyword evidence="9" id="KW-0804">Transcription</keyword>
<name>A0A914YSY8_9BILA</name>
<keyword evidence="4" id="KW-0221">Differentiation</keyword>
<comment type="function">
    <text evidence="11">Transcriptional regulator that controls a genetic switch in male development. It is necessary and sufficient for initiating male sex determination by directing the development of supporting cell precursors (pre-Sertoli cells) as Sertoli rather than granulosa cells. Involved in different aspects of gene regulation including promoter activation or repression. Binds to the DNA consensus sequence 5'-[AT]AACAA[AT]-3'. SRY HMG box recognizes DNA by partial intercalation in the minor groove and promotes DNA bending. Also involved in pre-mRNA splicing. In male adult brain involved in the maintenance of motor functions of dopaminergic neurons.</text>
</comment>
<evidence type="ECO:0000256" key="10">
    <source>
        <dbReference type="ARBA" id="ARBA00032498"/>
    </source>
</evidence>
<feature type="compositionally biased region" description="Low complexity" evidence="13">
    <location>
        <begin position="23"/>
        <end position="34"/>
    </location>
</feature>
<dbReference type="PANTHER" id="PTHR10270:SF161">
    <property type="entry name" value="SEX-DETERMINING REGION Y PROTEIN"/>
    <property type="match status" value="1"/>
</dbReference>
<dbReference type="PANTHER" id="PTHR10270">
    <property type="entry name" value="SOX TRANSCRIPTION FACTOR"/>
    <property type="match status" value="1"/>
</dbReference>
<evidence type="ECO:0000256" key="5">
    <source>
        <dbReference type="ARBA" id="ARBA00022860"/>
    </source>
</evidence>
<dbReference type="GO" id="GO:0030154">
    <property type="term" value="P:cell differentiation"/>
    <property type="evidence" value="ECO:0007669"/>
    <property type="project" value="UniProtKB-KW"/>
</dbReference>
<keyword evidence="12" id="KW-0539">Nucleus</keyword>
<evidence type="ECO:0000256" key="9">
    <source>
        <dbReference type="ARBA" id="ARBA00023163"/>
    </source>
</evidence>
<feature type="DNA-binding region" description="HMG box" evidence="12">
    <location>
        <begin position="69"/>
        <end position="136"/>
    </location>
</feature>
<dbReference type="InterPro" id="IPR036910">
    <property type="entry name" value="HMG_box_dom_sf"/>
</dbReference>
<dbReference type="SUPFAM" id="SSF47095">
    <property type="entry name" value="HMG-box"/>
    <property type="match status" value="1"/>
</dbReference>
<protein>
    <recommendedName>
        <fullName evidence="3">Sex-determining region Y protein</fullName>
    </recommendedName>
    <alternativeName>
        <fullName evidence="10">Testis-determining factor</fullName>
    </alternativeName>
</protein>
<keyword evidence="15" id="KW-1185">Reference proteome</keyword>
<dbReference type="GO" id="GO:0007548">
    <property type="term" value="P:sex differentiation"/>
    <property type="evidence" value="ECO:0007669"/>
    <property type="project" value="UniProtKB-KW"/>
</dbReference>
<dbReference type="GO" id="GO:0000978">
    <property type="term" value="F:RNA polymerase II cis-regulatory region sequence-specific DNA binding"/>
    <property type="evidence" value="ECO:0007669"/>
    <property type="project" value="TreeGrafter"/>
</dbReference>
<feature type="compositionally biased region" description="Low complexity" evidence="13">
    <location>
        <begin position="1"/>
        <end position="15"/>
    </location>
</feature>
<evidence type="ECO:0000256" key="3">
    <source>
        <dbReference type="ARBA" id="ARBA00019052"/>
    </source>
</evidence>
<reference evidence="16" key="1">
    <citation type="submission" date="2022-11" db="UniProtKB">
        <authorList>
            <consortium name="WormBaseParasite"/>
        </authorList>
    </citation>
    <scope>IDENTIFICATION</scope>
</reference>
<sequence length="353" mass="39761">MSSDSPPRSRSNSVSQHVDADESSCISSTSNTTTTKKEPTDFANLPSHLEIHPQNATLTSHSNNQHQYIKRPLNAYMIWTVEQRQKIHKEPRQKMNEISRAMGEVWKKMSDAEKAPYFEQAKKYSDEHKKALRDNPNLAYVPSKKKMRLTSKNPENDKSVSNASSPDLSDLPDSPAVLNSRSTSFAPMSPPINGLIHQHLQRSSQTPLSLTPRISYYHPVSANGESLEGHSTVRIVPANRANIAQQSAQQGMIPVYESSAYTVMSQPPNGHFQTPQLPQSSQRPQQSQQSLQPPQTTIAGASNETHLNQNQICERYYAALCQPQFPNLFESQSKLRDANYYYDLHLQLQKRPL</sequence>
<evidence type="ECO:0000256" key="13">
    <source>
        <dbReference type="SAM" id="MobiDB-lite"/>
    </source>
</evidence>
<evidence type="ECO:0000256" key="8">
    <source>
        <dbReference type="ARBA" id="ARBA00023159"/>
    </source>
</evidence>
<evidence type="ECO:0000256" key="12">
    <source>
        <dbReference type="PROSITE-ProRule" id="PRU00267"/>
    </source>
</evidence>
<feature type="region of interest" description="Disordered" evidence="13">
    <location>
        <begin position="126"/>
        <end position="194"/>
    </location>
</feature>
<evidence type="ECO:0000259" key="14">
    <source>
        <dbReference type="PROSITE" id="PS50118"/>
    </source>
</evidence>
<feature type="compositionally biased region" description="Polar residues" evidence="13">
    <location>
        <begin position="177"/>
        <end position="186"/>
    </location>
</feature>
<dbReference type="InterPro" id="IPR009071">
    <property type="entry name" value="HMG_box_dom"/>
</dbReference>
<dbReference type="InterPro" id="IPR050140">
    <property type="entry name" value="SRY-related_HMG-box_TF-like"/>
</dbReference>
<evidence type="ECO:0000256" key="7">
    <source>
        <dbReference type="ARBA" id="ARBA00023125"/>
    </source>
</evidence>
<dbReference type="GO" id="GO:0016607">
    <property type="term" value="C:nuclear speck"/>
    <property type="evidence" value="ECO:0007669"/>
    <property type="project" value="UniProtKB-SubCell"/>
</dbReference>
<dbReference type="SMART" id="SM00398">
    <property type="entry name" value="HMG"/>
    <property type="match status" value="1"/>
</dbReference>
<evidence type="ECO:0000256" key="2">
    <source>
        <dbReference type="ARBA" id="ARBA00005998"/>
    </source>
</evidence>
<accession>A0A914YSY8</accession>
<dbReference type="Proteomes" id="UP000887577">
    <property type="component" value="Unplaced"/>
</dbReference>
<dbReference type="PROSITE" id="PS50118">
    <property type="entry name" value="HMG_BOX_2"/>
    <property type="match status" value="1"/>
</dbReference>
<dbReference type="WBParaSite" id="PSU_v2.g2778.t1">
    <property type="protein sequence ID" value="PSU_v2.g2778.t1"/>
    <property type="gene ID" value="PSU_v2.g2778"/>
</dbReference>
<dbReference type="GO" id="GO:0005516">
    <property type="term" value="F:calmodulin binding"/>
    <property type="evidence" value="ECO:0007669"/>
    <property type="project" value="UniProtKB-KW"/>
</dbReference>
<feature type="compositionally biased region" description="Low complexity" evidence="13">
    <location>
        <begin position="164"/>
        <end position="175"/>
    </location>
</feature>
<dbReference type="Pfam" id="PF00505">
    <property type="entry name" value="HMG_box"/>
    <property type="match status" value="1"/>
</dbReference>
<dbReference type="AlphaFoldDB" id="A0A914YSY8"/>
<dbReference type="GO" id="GO:0001228">
    <property type="term" value="F:DNA-binding transcription activator activity, RNA polymerase II-specific"/>
    <property type="evidence" value="ECO:0007669"/>
    <property type="project" value="TreeGrafter"/>
</dbReference>
<feature type="compositionally biased region" description="Polar residues" evidence="13">
    <location>
        <begin position="263"/>
        <end position="272"/>
    </location>
</feature>
<feature type="region of interest" description="Disordered" evidence="13">
    <location>
        <begin position="1"/>
        <end position="43"/>
    </location>
</feature>
<dbReference type="Gene3D" id="1.10.30.10">
    <property type="entry name" value="High mobility group box domain"/>
    <property type="match status" value="1"/>
</dbReference>
<evidence type="ECO:0000256" key="11">
    <source>
        <dbReference type="ARBA" id="ARBA00045821"/>
    </source>
</evidence>
<evidence type="ECO:0000256" key="6">
    <source>
        <dbReference type="ARBA" id="ARBA00022928"/>
    </source>
</evidence>
<evidence type="ECO:0000256" key="1">
    <source>
        <dbReference type="ARBA" id="ARBA00004324"/>
    </source>
</evidence>
<feature type="compositionally biased region" description="Low complexity" evidence="13">
    <location>
        <begin position="273"/>
        <end position="297"/>
    </location>
</feature>
<comment type="similarity">
    <text evidence="2">Belongs to the SRY family.</text>
</comment>
<evidence type="ECO:0000313" key="15">
    <source>
        <dbReference type="Proteomes" id="UP000887577"/>
    </source>
</evidence>
<evidence type="ECO:0000256" key="4">
    <source>
        <dbReference type="ARBA" id="ARBA00022782"/>
    </source>
</evidence>
<evidence type="ECO:0000313" key="16">
    <source>
        <dbReference type="WBParaSite" id="PSU_v2.g2778.t1"/>
    </source>
</evidence>
<feature type="region of interest" description="Disordered" evidence="13">
    <location>
        <begin position="263"/>
        <end position="298"/>
    </location>
</feature>
<organism evidence="15 16">
    <name type="scientific">Panagrolaimus superbus</name>
    <dbReference type="NCBI Taxonomy" id="310955"/>
    <lineage>
        <taxon>Eukaryota</taxon>
        <taxon>Metazoa</taxon>
        <taxon>Ecdysozoa</taxon>
        <taxon>Nematoda</taxon>
        <taxon>Chromadorea</taxon>
        <taxon>Rhabditida</taxon>
        <taxon>Tylenchina</taxon>
        <taxon>Panagrolaimomorpha</taxon>
        <taxon>Panagrolaimoidea</taxon>
        <taxon>Panagrolaimidae</taxon>
        <taxon>Panagrolaimus</taxon>
    </lineage>
</organism>
<feature type="domain" description="HMG box" evidence="14">
    <location>
        <begin position="69"/>
        <end position="136"/>
    </location>
</feature>
<keyword evidence="8" id="KW-0010">Activator</keyword>
<keyword evidence="6" id="KW-0726">Sexual differentiation</keyword>